<keyword evidence="1" id="KW-0732">Signal</keyword>
<reference evidence="2 3" key="1">
    <citation type="submission" date="2023-08" db="EMBL/GenBank/DDBJ databases">
        <title>Helicovermis profunda gen. nov., sp. nov., a novel mesophilic, fermentative bacterium within the Bacillota from a deep-sea hydrothermal vent chimney.</title>
        <authorList>
            <person name="Miyazaki U."/>
            <person name="Mizutani D."/>
            <person name="Hashimoto Y."/>
            <person name="Tame A."/>
            <person name="Sawayama S."/>
            <person name="Miyazaki J."/>
            <person name="Takai K."/>
            <person name="Nakagawa S."/>
        </authorList>
    </citation>
    <scope>NUCLEOTIDE SEQUENCE [LARGE SCALE GENOMIC DNA]</scope>
    <source>
        <strain evidence="2 3">S502</strain>
    </source>
</reference>
<keyword evidence="3" id="KW-1185">Reference proteome</keyword>
<feature type="chain" id="PRO_5043347512" description="Two component regulator propeller" evidence="1">
    <location>
        <begin position="23"/>
        <end position="321"/>
    </location>
</feature>
<dbReference type="InterPro" id="IPR011110">
    <property type="entry name" value="Reg_prop"/>
</dbReference>
<dbReference type="AlphaFoldDB" id="A0AAU9EDQ5"/>
<dbReference type="RefSeq" id="WP_338535153.1">
    <property type="nucleotide sequence ID" value="NZ_AP028654.1"/>
</dbReference>
<dbReference type="KEGG" id="hprf:HLPR_18550"/>
<accession>A0AAU9EDQ5</accession>
<dbReference type="SUPFAM" id="SSF63829">
    <property type="entry name" value="Calcium-dependent phosphotriesterase"/>
    <property type="match status" value="1"/>
</dbReference>
<protein>
    <recommendedName>
        <fullName evidence="4">Two component regulator propeller</fullName>
    </recommendedName>
</protein>
<dbReference type="Pfam" id="PF07494">
    <property type="entry name" value="Reg_prop"/>
    <property type="match status" value="1"/>
</dbReference>
<name>A0AAU9EDQ5_9FIRM</name>
<organism evidence="2 3">
    <name type="scientific">Helicovermis profundi</name>
    <dbReference type="NCBI Taxonomy" id="3065157"/>
    <lineage>
        <taxon>Bacteria</taxon>
        <taxon>Bacillati</taxon>
        <taxon>Bacillota</taxon>
        <taxon>Clostridia</taxon>
        <taxon>Helicovermis</taxon>
    </lineage>
</organism>
<dbReference type="Gene3D" id="2.130.10.10">
    <property type="entry name" value="YVTN repeat-like/Quinoprotein amine dehydrogenase"/>
    <property type="match status" value="2"/>
</dbReference>
<gene>
    <name evidence="2" type="ORF">HLPR_18550</name>
</gene>
<evidence type="ECO:0000313" key="3">
    <source>
        <dbReference type="Proteomes" id="UP001321786"/>
    </source>
</evidence>
<evidence type="ECO:0000313" key="2">
    <source>
        <dbReference type="EMBL" id="BEP29524.1"/>
    </source>
</evidence>
<proteinExistence type="predicted"/>
<dbReference type="Proteomes" id="UP001321786">
    <property type="component" value="Chromosome"/>
</dbReference>
<dbReference type="EMBL" id="AP028654">
    <property type="protein sequence ID" value="BEP29524.1"/>
    <property type="molecule type" value="Genomic_DNA"/>
</dbReference>
<feature type="signal peptide" evidence="1">
    <location>
        <begin position="1"/>
        <end position="22"/>
    </location>
</feature>
<evidence type="ECO:0008006" key="4">
    <source>
        <dbReference type="Google" id="ProtNLM"/>
    </source>
</evidence>
<evidence type="ECO:0000256" key="1">
    <source>
        <dbReference type="SAM" id="SignalP"/>
    </source>
</evidence>
<sequence>MKKILLILIISSLLLNGCQKQANPNGHFKTIDNTLDIMTMAEYEDKLYLATNEGLYVMDSNNQISLVKLIKPLSIIHTLFVSSNKDLYVGGMNGLIIIKSNKTQTYFDDRENWLPDTRILCVYEDNNNNKDTIYIGTFSGLGILNPKTMSGNIMTEKDGLLSNNVNVITRTDDGSLWLASYNVRGGGITKIKDSKIKYYKDELATINITSLLKEKNKLYFAGGMYNSGGMTEFDYNNSTWKIEKLWRRKDGFAGEKVRSIYKSANKLYIGSEYSGLAIWNGKVKKIYTNKDGLPHNEIKSIIKYKNNIYFGTRNGLSKWEE</sequence>
<dbReference type="InterPro" id="IPR015943">
    <property type="entry name" value="WD40/YVTN_repeat-like_dom_sf"/>
</dbReference>